<dbReference type="GO" id="GO:0046872">
    <property type="term" value="F:metal ion binding"/>
    <property type="evidence" value="ECO:0007669"/>
    <property type="project" value="UniProtKB-KW"/>
</dbReference>
<evidence type="ECO:0000256" key="10">
    <source>
        <dbReference type="SAM" id="MobiDB-lite"/>
    </source>
</evidence>
<dbReference type="GO" id="GO:0071006">
    <property type="term" value="C:U2-type catalytic step 1 spliceosome"/>
    <property type="evidence" value="ECO:0007669"/>
    <property type="project" value="UniProtKB-UniRule"/>
</dbReference>
<gene>
    <name evidence="11" type="ORF">DL546_003332</name>
</gene>
<dbReference type="Proteomes" id="UP000275385">
    <property type="component" value="Unassembled WGS sequence"/>
</dbReference>
<evidence type="ECO:0000313" key="11">
    <source>
        <dbReference type="EMBL" id="RKU41937.1"/>
    </source>
</evidence>
<keyword evidence="9" id="KW-0175">Coiled coil</keyword>
<dbReference type="HAMAP" id="MF_03226">
    <property type="entry name" value="YJU2"/>
    <property type="match status" value="1"/>
</dbReference>
<dbReference type="AlphaFoldDB" id="A0A420Y236"/>
<accession>A0A420Y236</accession>
<keyword evidence="4 8" id="KW-0747">Spliceosome</keyword>
<protein>
    <recommendedName>
        <fullName evidence="8">Splicing factor YJU2</fullName>
    </recommendedName>
</protein>
<evidence type="ECO:0000256" key="9">
    <source>
        <dbReference type="SAM" id="Coils"/>
    </source>
</evidence>
<comment type="caution">
    <text evidence="11">The sequence shown here is derived from an EMBL/GenBank/DDBJ whole genome shotgun (WGS) entry which is preliminary data.</text>
</comment>
<dbReference type="EMBL" id="QVQW01000065">
    <property type="protein sequence ID" value="RKU41937.1"/>
    <property type="molecule type" value="Genomic_DNA"/>
</dbReference>
<dbReference type="STRING" id="177199.A0A420Y236"/>
<comment type="function">
    <text evidence="8">Part of the spliceosome which catalyzes two sequential transesterification reactions, first the excision of the non-coding intron from pre-mRNA and then the ligation of the coding exons to form the mature mRNA. Plays a role in stabilizing the structure of the spliceosome catalytic core and docking of the branch helix into the active site, producing 5'-exon and lariat intron-3'-intermediates.</text>
</comment>
<evidence type="ECO:0000256" key="7">
    <source>
        <dbReference type="ARBA" id="ARBA00023242"/>
    </source>
</evidence>
<evidence type="ECO:0000256" key="3">
    <source>
        <dbReference type="ARBA" id="ARBA00022723"/>
    </source>
</evidence>
<sequence>MSERKVLSKYYPPDFDPSKLGRSKAPKHAGPKVQTVRLMSPFSMKCTSCGEYIYKGRKFNARKETPQDEKYLGIQIYRFYIRCTRCSGEIIFKTDPRNQDYVCEKGAKRNTDPWKRGLGDDPTLNETIDERLDRLEREQADGEADAERNAMAELEAKTAEAKTEMAVADALDELRSRNARIEKAKKEGVDLVEVVPLVSPEEEERRRQEAEDAEAARRAFAFARTQDRLEEMVEEEEWGSASGSVRDSPAAAGSNGGNGKDAELMPPPPPPPAKAVEKAPEVYAPPPTFKRVVKKKKDHAALLGIKKKTPLV</sequence>
<organism evidence="11 12">
    <name type="scientific">Coniochaeta pulveracea</name>
    <dbReference type="NCBI Taxonomy" id="177199"/>
    <lineage>
        <taxon>Eukaryota</taxon>
        <taxon>Fungi</taxon>
        <taxon>Dikarya</taxon>
        <taxon>Ascomycota</taxon>
        <taxon>Pezizomycotina</taxon>
        <taxon>Sordariomycetes</taxon>
        <taxon>Sordariomycetidae</taxon>
        <taxon>Coniochaetales</taxon>
        <taxon>Coniochaetaceae</taxon>
        <taxon>Coniochaeta</taxon>
    </lineage>
</organism>
<evidence type="ECO:0000313" key="12">
    <source>
        <dbReference type="Proteomes" id="UP000275385"/>
    </source>
</evidence>
<dbReference type="PANTHER" id="PTHR12111">
    <property type="entry name" value="SPLICING FACTOR YJU2"/>
    <property type="match status" value="1"/>
</dbReference>
<evidence type="ECO:0000256" key="4">
    <source>
        <dbReference type="ARBA" id="ARBA00022728"/>
    </source>
</evidence>
<evidence type="ECO:0000256" key="1">
    <source>
        <dbReference type="ARBA" id="ARBA00004123"/>
    </source>
</evidence>
<reference evidence="11 12" key="1">
    <citation type="submission" date="2018-08" db="EMBL/GenBank/DDBJ databases">
        <title>Draft genome of the lignicolous fungus Coniochaeta pulveracea.</title>
        <authorList>
            <person name="Borstlap C.J."/>
            <person name="De Witt R.N."/>
            <person name="Botha A."/>
            <person name="Volschenk H."/>
        </authorList>
    </citation>
    <scope>NUCLEOTIDE SEQUENCE [LARGE SCALE GENOMIC DNA]</scope>
    <source>
        <strain evidence="11 12">CAB683</strain>
    </source>
</reference>
<feature type="binding site" evidence="8">
    <location>
        <position position="86"/>
    </location>
    <ligand>
        <name>Zn(2+)</name>
        <dbReference type="ChEBI" id="CHEBI:29105"/>
    </ligand>
</feature>
<keyword evidence="5 8" id="KW-0862">Zinc</keyword>
<comment type="subunit">
    <text evidence="8">Component of the spliceosome. Present in the activated B complex, the catalytically activated B* complex which catalyzes the branching, the catalytic step 1 C complex catalyzing the exon ligation, and the postcatalytic P complex containing the ligated exons (mRNA) and the excised lariat intron.</text>
</comment>
<dbReference type="InterPro" id="IPR007590">
    <property type="entry name" value="Saf4/Yju2"/>
</dbReference>
<evidence type="ECO:0000256" key="8">
    <source>
        <dbReference type="HAMAP-Rule" id="MF_03226"/>
    </source>
</evidence>
<feature type="region of interest" description="Disordered" evidence="10">
    <location>
        <begin position="1"/>
        <end position="32"/>
    </location>
</feature>
<feature type="coiled-coil region" evidence="9">
    <location>
        <begin position="125"/>
        <end position="187"/>
    </location>
</feature>
<dbReference type="PANTHER" id="PTHR12111:SF1">
    <property type="entry name" value="SPLICING FACTOR YJU2"/>
    <property type="match status" value="1"/>
</dbReference>
<feature type="binding site" evidence="8">
    <location>
        <position position="83"/>
    </location>
    <ligand>
        <name>Zn(2+)</name>
        <dbReference type="ChEBI" id="CHEBI:29105"/>
    </ligand>
</feature>
<feature type="region of interest" description="Disordered" evidence="10">
    <location>
        <begin position="231"/>
        <end position="288"/>
    </location>
</feature>
<dbReference type="Pfam" id="PF04502">
    <property type="entry name" value="Saf4_Yju2"/>
    <property type="match status" value="1"/>
</dbReference>
<dbReference type="GO" id="GO:0000349">
    <property type="term" value="P:generation of catalytic spliceosome for first transesterification step"/>
    <property type="evidence" value="ECO:0007669"/>
    <property type="project" value="UniProtKB-UniRule"/>
</dbReference>
<comment type="subcellular location">
    <subcellularLocation>
        <location evidence="1 8">Nucleus</location>
    </subcellularLocation>
</comment>
<proteinExistence type="inferred from homology"/>
<feature type="compositionally biased region" description="Basic residues" evidence="10">
    <location>
        <begin position="21"/>
        <end position="30"/>
    </location>
</feature>
<evidence type="ECO:0000256" key="6">
    <source>
        <dbReference type="ARBA" id="ARBA00023187"/>
    </source>
</evidence>
<keyword evidence="6" id="KW-0508">mRNA splicing</keyword>
<comment type="similarity">
    <text evidence="8">Belongs to the CWC16 family. YJU2 subfamily.</text>
</comment>
<name>A0A420Y236_9PEZI</name>
<feature type="binding site" evidence="8">
    <location>
        <position position="46"/>
    </location>
    <ligand>
        <name>Zn(2+)</name>
        <dbReference type="ChEBI" id="CHEBI:29105"/>
    </ligand>
</feature>
<dbReference type="InterPro" id="IPR043701">
    <property type="entry name" value="Yju2"/>
</dbReference>
<keyword evidence="3 8" id="KW-0479">Metal-binding</keyword>
<evidence type="ECO:0000256" key="2">
    <source>
        <dbReference type="ARBA" id="ARBA00022664"/>
    </source>
</evidence>
<feature type="binding site" evidence="8">
    <location>
        <position position="49"/>
    </location>
    <ligand>
        <name>Zn(2+)</name>
        <dbReference type="ChEBI" id="CHEBI:29105"/>
    </ligand>
</feature>
<keyword evidence="7 8" id="KW-0539">Nucleus</keyword>
<keyword evidence="12" id="KW-1185">Reference proteome</keyword>
<evidence type="ECO:0000256" key="5">
    <source>
        <dbReference type="ARBA" id="ARBA00022833"/>
    </source>
</evidence>
<dbReference type="OrthoDB" id="674963at2759"/>
<keyword evidence="2" id="KW-0507">mRNA processing</keyword>